<feature type="domain" description="Sulfatase-modifying factor enzyme-like" evidence="1">
    <location>
        <begin position="424"/>
        <end position="645"/>
    </location>
</feature>
<dbReference type="PANTHER" id="PTHR23150">
    <property type="entry name" value="SULFATASE MODIFYING FACTOR 1, 2"/>
    <property type="match status" value="1"/>
</dbReference>
<comment type="caution">
    <text evidence="2">The sequence shown here is derived from an EMBL/GenBank/DDBJ whole genome shotgun (WGS) entry which is preliminary data.</text>
</comment>
<evidence type="ECO:0000313" key="3">
    <source>
        <dbReference type="Proteomes" id="UP000631421"/>
    </source>
</evidence>
<dbReference type="AlphaFoldDB" id="A0A926Z6Y2"/>
<reference evidence="2 3" key="1">
    <citation type="journal article" date="2015" name="ISME J.">
        <title>Draft Genome Sequence of Streptomyces incarnatus NRRL8089, which Produces the Nucleoside Antibiotic Sinefungin.</title>
        <authorList>
            <person name="Oshima K."/>
            <person name="Hattori M."/>
            <person name="Shimizu H."/>
            <person name="Fukuda K."/>
            <person name="Nemoto M."/>
            <person name="Inagaki K."/>
            <person name="Tamura T."/>
        </authorList>
    </citation>
    <scope>NUCLEOTIDE SEQUENCE [LARGE SCALE GENOMIC DNA]</scope>
    <source>
        <strain evidence="2 3">FACHB-1277</strain>
    </source>
</reference>
<gene>
    <name evidence="2" type="ORF">H6F44_14190</name>
</gene>
<keyword evidence="3" id="KW-1185">Reference proteome</keyword>
<dbReference type="SUPFAM" id="SSF56436">
    <property type="entry name" value="C-type lectin-like"/>
    <property type="match status" value="1"/>
</dbReference>
<dbReference type="InterPro" id="IPR051043">
    <property type="entry name" value="Sulfatase_Mod_Factor_Kinase"/>
</dbReference>
<dbReference type="Proteomes" id="UP000631421">
    <property type="component" value="Unassembled WGS sequence"/>
</dbReference>
<accession>A0A926Z6Y2</accession>
<dbReference type="RefSeq" id="WP_190351680.1">
    <property type="nucleotide sequence ID" value="NZ_JACJPY010000047.1"/>
</dbReference>
<evidence type="ECO:0000259" key="1">
    <source>
        <dbReference type="Pfam" id="PF03781"/>
    </source>
</evidence>
<dbReference type="InterPro" id="IPR042095">
    <property type="entry name" value="SUMF_sf"/>
</dbReference>
<dbReference type="PANTHER" id="PTHR23150:SF19">
    <property type="entry name" value="FORMYLGLYCINE-GENERATING ENZYME"/>
    <property type="match status" value="1"/>
</dbReference>
<dbReference type="EMBL" id="JACJPY010000047">
    <property type="protein sequence ID" value="MBD2151263.1"/>
    <property type="molecule type" value="Genomic_DNA"/>
</dbReference>
<dbReference type="InterPro" id="IPR016187">
    <property type="entry name" value="CTDL_fold"/>
</dbReference>
<evidence type="ECO:0000313" key="2">
    <source>
        <dbReference type="EMBL" id="MBD2151263.1"/>
    </source>
</evidence>
<sequence>MTNNNDGKREIKIYKKTYRLPALSGGKLDDLQQQIRQRNEHLSKGRLIVKNESVIVPEEKIVIEEEKRGLFGNKVIRREKKVIEQVRKLVKREKREPLNFEERYRELNAIVQNYDEMVQVLKHHQYDYQKFFQELAKEIKETIGENCKAIAEKETKRLQKEQQELQKANPNSQVLAMLGNMRSQLFDIAKSTGYAAVLMLKKLDLMSESLKRIASDQDSQKQLLAQVLEEIRSQKDLYELQLEINALQAKTAEFVDIALNFEEYMKPFMGSFQDLLTNVSKVDKELSKAMNEIQNIANLLEAQQFQSIESDRESQRIADFLVTGEMKKDRLQDALDRMNSVQSQADFDAQLMGAGKGVTISDCLANIREFLDLKLEKVTEIDIPAITVDENISADLGLPHISLNLTNYSEDDLTLDLSKGITLELVRVSGGSFMMGSPDGQGDNDERPQHRVTLQEFLIGKYAVTNSQWEAVMKTKGSANCDPKFQGADQPVVGISWHDAKKFCEELSQRVKRNVRLASEAEWEYAAKGGNQSRGFIYSGSNDLNDVGWYGSNSGSVTHTVGEKTANELGIYDMSGNVWEWCEDVWHENYNGAPSDGSAWLTGGEQNRRALRGGSWYFNALDCRSAIRVRDNAGYRYYGIGFRVVL</sequence>
<organism evidence="2 3">
    <name type="scientific">Pseudanabaena cinerea FACHB-1277</name>
    <dbReference type="NCBI Taxonomy" id="2949581"/>
    <lineage>
        <taxon>Bacteria</taxon>
        <taxon>Bacillati</taxon>
        <taxon>Cyanobacteriota</taxon>
        <taxon>Cyanophyceae</taxon>
        <taxon>Pseudanabaenales</taxon>
        <taxon>Pseudanabaenaceae</taxon>
        <taxon>Pseudanabaena</taxon>
        <taxon>Pseudanabaena cinerea</taxon>
    </lineage>
</organism>
<dbReference type="Gene3D" id="3.90.1580.10">
    <property type="entry name" value="paralog of FGE (formylglycine-generating enzyme)"/>
    <property type="match status" value="1"/>
</dbReference>
<dbReference type="GO" id="GO:0120147">
    <property type="term" value="F:formylglycine-generating oxidase activity"/>
    <property type="evidence" value="ECO:0007669"/>
    <property type="project" value="TreeGrafter"/>
</dbReference>
<protein>
    <submittedName>
        <fullName evidence="2">SUMF1/EgtB/PvdO family nonheme iron enzyme</fullName>
    </submittedName>
</protein>
<name>A0A926Z6Y2_9CYAN</name>
<dbReference type="Pfam" id="PF03781">
    <property type="entry name" value="FGE-sulfatase"/>
    <property type="match status" value="1"/>
</dbReference>
<proteinExistence type="predicted"/>
<dbReference type="InterPro" id="IPR005532">
    <property type="entry name" value="SUMF_dom"/>
</dbReference>